<dbReference type="Proteomes" id="UP000235786">
    <property type="component" value="Unassembled WGS sequence"/>
</dbReference>
<protein>
    <submittedName>
        <fullName evidence="2">Uncharacterized protein</fullName>
    </submittedName>
</protein>
<proteinExistence type="predicted"/>
<dbReference type="AlphaFoldDB" id="A0A2J6R1A1"/>
<accession>A0A2J6R1A1</accession>
<gene>
    <name evidence="2" type="ORF">L207DRAFT_572097</name>
</gene>
<name>A0A2J6R1A1_HYAVF</name>
<keyword evidence="3" id="KW-1185">Reference proteome</keyword>
<dbReference type="OrthoDB" id="3486101at2759"/>
<organism evidence="2 3">
    <name type="scientific">Hyaloscypha variabilis (strain UAMH 11265 / GT02V1 / F)</name>
    <name type="common">Meliniomyces variabilis</name>
    <dbReference type="NCBI Taxonomy" id="1149755"/>
    <lineage>
        <taxon>Eukaryota</taxon>
        <taxon>Fungi</taxon>
        <taxon>Dikarya</taxon>
        <taxon>Ascomycota</taxon>
        <taxon>Pezizomycotina</taxon>
        <taxon>Leotiomycetes</taxon>
        <taxon>Helotiales</taxon>
        <taxon>Hyaloscyphaceae</taxon>
        <taxon>Hyaloscypha</taxon>
        <taxon>Hyaloscypha variabilis</taxon>
    </lineage>
</organism>
<evidence type="ECO:0000313" key="2">
    <source>
        <dbReference type="EMBL" id="PMD32291.1"/>
    </source>
</evidence>
<dbReference type="EMBL" id="KZ613959">
    <property type="protein sequence ID" value="PMD32291.1"/>
    <property type="molecule type" value="Genomic_DNA"/>
</dbReference>
<feature type="region of interest" description="Disordered" evidence="1">
    <location>
        <begin position="278"/>
        <end position="311"/>
    </location>
</feature>
<evidence type="ECO:0000256" key="1">
    <source>
        <dbReference type="SAM" id="MobiDB-lite"/>
    </source>
</evidence>
<reference evidence="2 3" key="1">
    <citation type="submission" date="2016-04" db="EMBL/GenBank/DDBJ databases">
        <title>A degradative enzymes factory behind the ericoid mycorrhizal symbiosis.</title>
        <authorList>
            <consortium name="DOE Joint Genome Institute"/>
            <person name="Martino E."/>
            <person name="Morin E."/>
            <person name="Grelet G."/>
            <person name="Kuo A."/>
            <person name="Kohler A."/>
            <person name="Daghino S."/>
            <person name="Barry K."/>
            <person name="Choi C."/>
            <person name="Cichocki N."/>
            <person name="Clum A."/>
            <person name="Copeland A."/>
            <person name="Hainaut M."/>
            <person name="Haridas S."/>
            <person name="Labutti K."/>
            <person name="Lindquist E."/>
            <person name="Lipzen A."/>
            <person name="Khouja H.-R."/>
            <person name="Murat C."/>
            <person name="Ohm R."/>
            <person name="Olson A."/>
            <person name="Spatafora J."/>
            <person name="Veneault-Fourrey C."/>
            <person name="Henrissat B."/>
            <person name="Grigoriev I."/>
            <person name="Martin F."/>
            <person name="Perotto S."/>
        </authorList>
    </citation>
    <scope>NUCLEOTIDE SEQUENCE [LARGE SCALE GENOMIC DNA]</scope>
    <source>
        <strain evidence="2 3">F</strain>
    </source>
</reference>
<sequence length="311" mass="35071">MTSLQVPVDIWKIRKLLFEMPVPFSMRADVFEKYWPLVDNIWSRYDEMNVMGRGNDYKIPYDAIRLVCRFARKLENEPSREKPQSKRQRREGGTCSCRVKTKYFHGIDGVPDHYRFEHSSAKEADWVHSHTIDDSDGIKINSYLRAAAAIEAAKGYMPAQVYKNLRSVQLLDGDGDSLGDALDAAGGKFMTRQHANNAKHSALSLSGAMFLSKNQDPDSNPSDAEDRVAQLAEILTKIPRHILMPLLSSMAEYMDKTTEAIDGKPVLEALLKIQAKAAAGRTKRANPPARTKVTKPARPPKEDFRWIPPKS</sequence>
<evidence type="ECO:0000313" key="3">
    <source>
        <dbReference type="Proteomes" id="UP000235786"/>
    </source>
</evidence>